<dbReference type="SUPFAM" id="SSF53098">
    <property type="entry name" value="Ribonuclease H-like"/>
    <property type="match status" value="1"/>
</dbReference>
<dbReference type="InterPro" id="IPR038721">
    <property type="entry name" value="IS701-like_DDE_dom"/>
</dbReference>
<organism evidence="3 4">
    <name type="scientific">Streptomyces turgidiscabies (strain Car8)</name>
    <dbReference type="NCBI Taxonomy" id="698760"/>
    <lineage>
        <taxon>Bacteria</taxon>
        <taxon>Bacillati</taxon>
        <taxon>Actinomycetota</taxon>
        <taxon>Actinomycetes</taxon>
        <taxon>Kitasatosporales</taxon>
        <taxon>Streptomycetaceae</taxon>
        <taxon>Streptomyces</taxon>
    </lineage>
</organism>
<dbReference type="PATRIC" id="fig|698760.3.peg.5283"/>
<evidence type="ECO:0000313" key="4">
    <source>
        <dbReference type="Proteomes" id="UP000010931"/>
    </source>
</evidence>
<evidence type="ECO:0000313" key="3">
    <source>
        <dbReference type="EMBL" id="ELP66070.1"/>
    </source>
</evidence>
<dbReference type="AlphaFoldDB" id="L7F608"/>
<reference evidence="3 4" key="1">
    <citation type="journal article" date="2011" name="Plasmid">
        <title>Streptomyces turgidiscabies Car8 contains a modular pathogenicity island that shares virulence genes with other actinobacterial plant pathogens.</title>
        <authorList>
            <person name="Huguet-Tapia J.C."/>
            <person name="Badger J.H."/>
            <person name="Loria R."/>
            <person name="Pettis G.S."/>
        </authorList>
    </citation>
    <scope>NUCLEOTIDE SEQUENCE [LARGE SCALE GENOMIC DNA]</scope>
    <source>
        <strain evidence="3 4">Car8</strain>
    </source>
</reference>
<accession>L7F608</accession>
<dbReference type="STRING" id="85558.T45_09189"/>
<dbReference type="PANTHER" id="PTHR33627:SF1">
    <property type="entry name" value="TRANSPOSASE"/>
    <property type="match status" value="1"/>
</dbReference>
<dbReference type="GeneID" id="97407484"/>
<dbReference type="PANTHER" id="PTHR33627">
    <property type="entry name" value="TRANSPOSASE"/>
    <property type="match status" value="1"/>
</dbReference>
<gene>
    <name evidence="3" type="ORF">STRTUCAR8_01748</name>
</gene>
<keyword evidence="4" id="KW-1185">Reference proteome</keyword>
<dbReference type="Proteomes" id="UP000010931">
    <property type="component" value="Unassembled WGS sequence"/>
</dbReference>
<feature type="region of interest" description="Disordered" evidence="1">
    <location>
        <begin position="381"/>
        <end position="407"/>
    </location>
</feature>
<evidence type="ECO:0000256" key="1">
    <source>
        <dbReference type="SAM" id="MobiDB-lite"/>
    </source>
</evidence>
<evidence type="ECO:0000259" key="2">
    <source>
        <dbReference type="Pfam" id="PF13546"/>
    </source>
</evidence>
<proteinExistence type="predicted"/>
<feature type="domain" description="Transposase IS701-like DDE" evidence="2">
    <location>
        <begin position="22"/>
        <end position="242"/>
    </location>
</feature>
<dbReference type="EMBL" id="AEJB01000361">
    <property type="protein sequence ID" value="ELP66070.1"/>
    <property type="molecule type" value="Genomic_DNA"/>
</dbReference>
<dbReference type="RefSeq" id="WP_006379007.1">
    <property type="nucleotide sequence ID" value="NZ_AEJB01000361.1"/>
</dbReference>
<comment type="caution">
    <text evidence="3">The sequence shown here is derived from an EMBL/GenBank/DDBJ whole genome shotgun (WGS) entry which is preliminary data.</text>
</comment>
<dbReference type="Pfam" id="PF13546">
    <property type="entry name" value="DDE_5"/>
    <property type="match status" value="1"/>
</dbReference>
<protein>
    <submittedName>
        <fullName evidence="3">Transposase, IS4 family</fullName>
    </submittedName>
</protein>
<name>L7F608_STRT8</name>
<dbReference type="InterPro" id="IPR012337">
    <property type="entry name" value="RNaseH-like_sf"/>
</dbReference>
<dbReference type="InterPro" id="IPR039365">
    <property type="entry name" value="IS701-like"/>
</dbReference>
<dbReference type="NCBIfam" id="NF033540">
    <property type="entry name" value="transpos_IS701"/>
    <property type="match status" value="1"/>
</dbReference>
<sequence length="407" mass="45389">MSTERAVKVWAGWFDDFFASLAGVFGRVEPRRMAMAYVKALVAPVERKNGWQIAEHVGHPSPDRVQWFLARSTWCADQLRDALRSFVVQFLARPDGVLVLDETAFLQKGRMSAGEAPQYAGITGQIENCQVAVFCAYATDTGRGLIDRELYLPAAWCANADRCRTQHIPRARAKAVVTKPELGRRMVERCRRAKVPFGWVAADSAYGQDRKLRAALERRRIPYVMAVPVDETVSTHGTGPWREDKLAAGIPLIFERRSCGVGAKGLRSYDWALADVTWPGGAEGGPRRGHVHLLRVRRSISDPGQVAYFAVHAKAGTPIGEIVRVMGLRWSIEDCFETAKSDCGLDHYEVRTWDAWHRHITLSMAALAFLTITDTRSRHLQEPDEHDLLPAPVPAPEKGARRAALKS</sequence>